<keyword evidence="2" id="KW-1185">Reference proteome</keyword>
<dbReference type="SUPFAM" id="SSF48371">
    <property type="entry name" value="ARM repeat"/>
    <property type="match status" value="1"/>
</dbReference>
<organism evidence="1 2">
    <name type="scientific">Pisum sativum</name>
    <name type="common">Garden pea</name>
    <name type="synonym">Lathyrus oleraceus</name>
    <dbReference type="NCBI Taxonomy" id="3888"/>
    <lineage>
        <taxon>Eukaryota</taxon>
        <taxon>Viridiplantae</taxon>
        <taxon>Streptophyta</taxon>
        <taxon>Embryophyta</taxon>
        <taxon>Tracheophyta</taxon>
        <taxon>Spermatophyta</taxon>
        <taxon>Magnoliopsida</taxon>
        <taxon>eudicotyledons</taxon>
        <taxon>Gunneridae</taxon>
        <taxon>Pentapetalae</taxon>
        <taxon>rosids</taxon>
        <taxon>fabids</taxon>
        <taxon>Fabales</taxon>
        <taxon>Fabaceae</taxon>
        <taxon>Papilionoideae</taxon>
        <taxon>50 kb inversion clade</taxon>
        <taxon>NPAAA clade</taxon>
        <taxon>Hologalegina</taxon>
        <taxon>IRL clade</taxon>
        <taxon>Fabeae</taxon>
        <taxon>Lathyrus</taxon>
    </lineage>
</organism>
<dbReference type="PANTHER" id="PTHR34805">
    <property type="entry name" value="PROTEIN MODIFIER OF SNC1 1"/>
    <property type="match status" value="1"/>
</dbReference>
<name>A0A9D5A0S5_PEA</name>
<dbReference type="EMBL" id="JAMSHJ010000007">
    <property type="protein sequence ID" value="KAI5389030.1"/>
    <property type="molecule type" value="Genomic_DNA"/>
</dbReference>
<evidence type="ECO:0000313" key="2">
    <source>
        <dbReference type="Proteomes" id="UP001058974"/>
    </source>
</evidence>
<dbReference type="Gramene" id="Psat07G0461700-T1">
    <property type="protein sequence ID" value="KAI5389030.1"/>
    <property type="gene ID" value="KIW84_074617"/>
</dbReference>
<dbReference type="PANTHER" id="PTHR34805:SF1">
    <property type="entry name" value="PROTEIN MODIFIER OF SNC1 1"/>
    <property type="match status" value="1"/>
</dbReference>
<evidence type="ECO:0000313" key="1">
    <source>
        <dbReference type="EMBL" id="KAI5389030.1"/>
    </source>
</evidence>
<protein>
    <submittedName>
        <fullName evidence="1">Uncharacterized protein</fullName>
    </submittedName>
</protein>
<comment type="caution">
    <text evidence="1">The sequence shown here is derived from an EMBL/GenBank/DDBJ whole genome shotgun (WGS) entry which is preliminary data.</text>
</comment>
<dbReference type="GO" id="GO:0040029">
    <property type="term" value="P:epigenetic regulation of gene expression"/>
    <property type="evidence" value="ECO:0007669"/>
    <property type="project" value="TreeGrafter"/>
</dbReference>
<reference evidence="1 2" key="1">
    <citation type="journal article" date="2022" name="Nat. Genet.">
        <title>Improved pea reference genome and pan-genome highlight genomic features and evolutionary characteristics.</title>
        <authorList>
            <person name="Yang T."/>
            <person name="Liu R."/>
            <person name="Luo Y."/>
            <person name="Hu S."/>
            <person name="Wang D."/>
            <person name="Wang C."/>
            <person name="Pandey M.K."/>
            <person name="Ge S."/>
            <person name="Xu Q."/>
            <person name="Li N."/>
            <person name="Li G."/>
            <person name="Huang Y."/>
            <person name="Saxena R.K."/>
            <person name="Ji Y."/>
            <person name="Li M."/>
            <person name="Yan X."/>
            <person name="He Y."/>
            <person name="Liu Y."/>
            <person name="Wang X."/>
            <person name="Xiang C."/>
            <person name="Varshney R.K."/>
            <person name="Ding H."/>
            <person name="Gao S."/>
            <person name="Zong X."/>
        </authorList>
    </citation>
    <scope>NUCLEOTIDE SEQUENCE [LARGE SCALE GENOMIC DNA]</scope>
    <source>
        <strain evidence="1 2">cv. Zhongwan 6</strain>
    </source>
</reference>
<dbReference type="Gene3D" id="1.25.10.10">
    <property type="entry name" value="Leucine-rich Repeat Variant"/>
    <property type="match status" value="1"/>
</dbReference>
<dbReference type="InterPro" id="IPR011989">
    <property type="entry name" value="ARM-like"/>
</dbReference>
<dbReference type="InterPro" id="IPR016024">
    <property type="entry name" value="ARM-type_fold"/>
</dbReference>
<gene>
    <name evidence="1" type="ORF">KIW84_074617</name>
</gene>
<dbReference type="InterPro" id="IPR038808">
    <property type="entry name" value="MOS1-like"/>
</dbReference>
<dbReference type="Proteomes" id="UP001058974">
    <property type="component" value="Chromosome 7"/>
</dbReference>
<sequence>MTLLYGACGALSLNPGTKDALEFSSKDWNPFWFIITTPVKPPNKEIMEESSEKSKIEAIVPAKSDQQVHNLRNKRAEMERYIPKPVAKEMAQQESSQQMVSSISQAPVLHGYRQNEASATPASAPATPVFPVENDPLLFSLANVELITEPNKLDSDVEWNTLSMPGPQKLPVRKHVKHEGVMMVLFQEYLFMMNFQHTVKQMTARLVKVGMTVEFSSSDRVNLLEFFKAVARRDGRTAAECTLRLSREQNNLVALAHINDPHHKVAQAARSALADIVPACRKPFEGYMERMLPHVFSRPIDPKEVVRQPCSAALEIVSQTCNKRRSPAIDEQRSPKAKLAVFEFAVNSFDEHTVNAEVAANIGILNGGLLS</sequence>
<dbReference type="AlphaFoldDB" id="A0A9D5A0S5"/>
<proteinExistence type="predicted"/>
<accession>A0A9D5A0S5</accession>